<sequence>MEVIPGLQGMPALVIHCHFLATDNFTEWALLVVLGCRQMNT</sequence>
<name>A0A382S3P6_9ZZZZ</name>
<organism evidence="1">
    <name type="scientific">marine metagenome</name>
    <dbReference type="NCBI Taxonomy" id="408172"/>
    <lineage>
        <taxon>unclassified sequences</taxon>
        <taxon>metagenomes</taxon>
        <taxon>ecological metagenomes</taxon>
    </lineage>
</organism>
<reference evidence="1" key="1">
    <citation type="submission" date="2018-05" db="EMBL/GenBank/DDBJ databases">
        <authorList>
            <person name="Lanie J.A."/>
            <person name="Ng W.-L."/>
            <person name="Kazmierczak K.M."/>
            <person name="Andrzejewski T.M."/>
            <person name="Davidsen T.M."/>
            <person name="Wayne K.J."/>
            <person name="Tettelin H."/>
            <person name="Glass J.I."/>
            <person name="Rusch D."/>
            <person name="Podicherti R."/>
            <person name="Tsui H.-C.T."/>
            <person name="Winkler M.E."/>
        </authorList>
    </citation>
    <scope>NUCLEOTIDE SEQUENCE</scope>
</reference>
<feature type="non-terminal residue" evidence="1">
    <location>
        <position position="41"/>
    </location>
</feature>
<dbReference type="EMBL" id="UINC01126140">
    <property type="protein sequence ID" value="SVD04430.1"/>
    <property type="molecule type" value="Genomic_DNA"/>
</dbReference>
<protein>
    <submittedName>
        <fullName evidence="1">Uncharacterized protein</fullName>
    </submittedName>
</protein>
<gene>
    <name evidence="1" type="ORF">METZ01_LOCUS357284</name>
</gene>
<proteinExistence type="predicted"/>
<dbReference type="AlphaFoldDB" id="A0A382S3P6"/>
<evidence type="ECO:0000313" key="1">
    <source>
        <dbReference type="EMBL" id="SVD04430.1"/>
    </source>
</evidence>
<accession>A0A382S3P6</accession>